<name>A0A7S3Q2L1_9STRA</name>
<dbReference type="SUPFAM" id="SSF52833">
    <property type="entry name" value="Thioredoxin-like"/>
    <property type="match status" value="1"/>
</dbReference>
<dbReference type="InterPro" id="IPR036249">
    <property type="entry name" value="Thioredoxin-like_sf"/>
</dbReference>
<protein>
    <recommendedName>
        <fullName evidence="3">Phosducin domain-containing protein</fullName>
    </recommendedName>
</protein>
<dbReference type="InterPro" id="IPR023196">
    <property type="entry name" value="Phosducin_N_dom_sf"/>
</dbReference>
<dbReference type="PANTHER" id="PTHR46052:SF1">
    <property type="entry name" value="PHOSDUCIN-LIKE PROTEIN"/>
    <property type="match status" value="1"/>
</dbReference>
<dbReference type="Gene3D" id="3.40.30.10">
    <property type="entry name" value="Glutaredoxin"/>
    <property type="match status" value="1"/>
</dbReference>
<organism evidence="4">
    <name type="scientific">Chaetoceros debilis</name>
    <dbReference type="NCBI Taxonomy" id="122233"/>
    <lineage>
        <taxon>Eukaryota</taxon>
        <taxon>Sar</taxon>
        <taxon>Stramenopiles</taxon>
        <taxon>Ochrophyta</taxon>
        <taxon>Bacillariophyta</taxon>
        <taxon>Coscinodiscophyceae</taxon>
        <taxon>Chaetocerotophycidae</taxon>
        <taxon>Chaetocerotales</taxon>
        <taxon>Chaetocerotaceae</taxon>
        <taxon>Chaetoceros</taxon>
    </lineage>
</organism>
<feature type="region of interest" description="Disordered" evidence="2">
    <location>
        <begin position="12"/>
        <end position="37"/>
    </location>
</feature>
<dbReference type="PANTHER" id="PTHR46052">
    <property type="entry name" value="PHOSDUCIN-LIKE PROTEIN"/>
    <property type="match status" value="1"/>
</dbReference>
<sequence>MSTLEEQLLQKNAPGRYSTWNEYNETSTSRGDDEIDDDNDTTYIDQALSATAPPATATSICTTTCQDYGQGQVQGQGQSSNTGVKGVLSDHRHAKALEKIELANDIQQRKEAFRKATEAAWMMPGEESISISAMRMKERQSRGCGETVVVSEQMKHMNLDNSSEEDDDDSFDDDDDDFMKVYYQQRMTQMSASASVPPRATYGSVTELNDLIHFSNVIDETNPDTHCVFHIYEYDHYNEHGCTDSDRDGVPVRIPCCQLMNEHLDQLSHVLQHTRFFRLRAHKVKENFDPVGFPCVLIYKNGKEVANLTPLTNHSHFDSCGTTTIQVSGDLTRGTNCRFTMEDVQHVLSLHGVKD</sequence>
<evidence type="ECO:0000259" key="3">
    <source>
        <dbReference type="Pfam" id="PF02114"/>
    </source>
</evidence>
<dbReference type="Pfam" id="PF02114">
    <property type="entry name" value="Phosducin"/>
    <property type="match status" value="1"/>
</dbReference>
<reference evidence="4" key="1">
    <citation type="submission" date="2021-01" db="EMBL/GenBank/DDBJ databases">
        <authorList>
            <person name="Corre E."/>
            <person name="Pelletier E."/>
            <person name="Niang G."/>
            <person name="Scheremetjew M."/>
            <person name="Finn R."/>
            <person name="Kale V."/>
            <person name="Holt S."/>
            <person name="Cochrane G."/>
            <person name="Meng A."/>
            <person name="Brown T."/>
            <person name="Cohen L."/>
        </authorList>
    </citation>
    <scope>NUCLEOTIDE SEQUENCE</scope>
    <source>
        <strain evidence="4">MM31A-1</strain>
    </source>
</reference>
<proteinExistence type="inferred from homology"/>
<comment type="similarity">
    <text evidence="1">Belongs to the phosducin family.</text>
</comment>
<feature type="compositionally biased region" description="Polar residues" evidence="2">
    <location>
        <begin position="18"/>
        <end position="29"/>
    </location>
</feature>
<accession>A0A7S3Q2L1</accession>
<dbReference type="EMBL" id="HBIO01010928">
    <property type="protein sequence ID" value="CAE0463642.1"/>
    <property type="molecule type" value="Transcribed_RNA"/>
</dbReference>
<dbReference type="Gene3D" id="1.10.168.10">
    <property type="entry name" value="Phosducin, domain 2"/>
    <property type="match status" value="1"/>
</dbReference>
<dbReference type="InterPro" id="IPR051499">
    <property type="entry name" value="Phosducin-like_reg"/>
</dbReference>
<evidence type="ECO:0000313" key="4">
    <source>
        <dbReference type="EMBL" id="CAE0463642.1"/>
    </source>
</evidence>
<dbReference type="AlphaFoldDB" id="A0A7S3Q2L1"/>
<evidence type="ECO:0000256" key="1">
    <source>
        <dbReference type="ARBA" id="ARBA00009686"/>
    </source>
</evidence>
<gene>
    <name evidence="4" type="ORF">CDEB00056_LOCUS8483</name>
</gene>
<evidence type="ECO:0000256" key="2">
    <source>
        <dbReference type="SAM" id="MobiDB-lite"/>
    </source>
</evidence>
<dbReference type="InterPro" id="IPR024253">
    <property type="entry name" value="Phosducin_thioredoxin-like_dom"/>
</dbReference>
<feature type="domain" description="Phosducin" evidence="3">
    <location>
        <begin position="72"/>
        <end position="313"/>
    </location>
</feature>